<keyword evidence="1" id="KW-0238">DNA-binding</keyword>
<organism evidence="3 4">
    <name type="scientific">Polypedilum vanderplanki</name>
    <name type="common">Sleeping chironomid midge</name>
    <dbReference type="NCBI Taxonomy" id="319348"/>
    <lineage>
        <taxon>Eukaryota</taxon>
        <taxon>Metazoa</taxon>
        <taxon>Ecdysozoa</taxon>
        <taxon>Arthropoda</taxon>
        <taxon>Hexapoda</taxon>
        <taxon>Insecta</taxon>
        <taxon>Pterygota</taxon>
        <taxon>Neoptera</taxon>
        <taxon>Endopterygota</taxon>
        <taxon>Diptera</taxon>
        <taxon>Nematocera</taxon>
        <taxon>Chironomoidea</taxon>
        <taxon>Chironomidae</taxon>
        <taxon>Chironominae</taxon>
        <taxon>Polypedilum</taxon>
        <taxon>Polypedilum</taxon>
    </lineage>
</organism>
<reference evidence="3" key="1">
    <citation type="submission" date="2021-03" db="EMBL/GenBank/DDBJ databases">
        <title>Chromosome level genome of the anhydrobiotic midge Polypedilum vanderplanki.</title>
        <authorList>
            <person name="Yoshida Y."/>
            <person name="Kikawada T."/>
            <person name="Gusev O."/>
        </authorList>
    </citation>
    <scope>NUCLEOTIDE SEQUENCE</scope>
    <source>
        <strain evidence="3">NIAS01</strain>
        <tissue evidence="3">Whole body or cell culture</tissue>
    </source>
</reference>
<proteinExistence type="inferred from homology"/>
<keyword evidence="4" id="KW-1185">Reference proteome</keyword>
<dbReference type="EMBL" id="JADBJN010000001">
    <property type="protein sequence ID" value="KAG5681372.1"/>
    <property type="molecule type" value="Genomic_DNA"/>
</dbReference>
<dbReference type="GO" id="GO:0001096">
    <property type="term" value="F:TFIIF-class transcription factor complex binding"/>
    <property type="evidence" value="ECO:0007669"/>
    <property type="project" value="TreeGrafter"/>
</dbReference>
<keyword evidence="1" id="KW-0804">Transcription</keyword>
<evidence type="ECO:0000313" key="3">
    <source>
        <dbReference type="EMBL" id="KAG5681372.1"/>
    </source>
</evidence>
<dbReference type="GO" id="GO:0032968">
    <property type="term" value="P:positive regulation of transcription elongation by RNA polymerase II"/>
    <property type="evidence" value="ECO:0007669"/>
    <property type="project" value="InterPro"/>
</dbReference>
<evidence type="ECO:0000256" key="1">
    <source>
        <dbReference type="RuleBase" id="RU366044"/>
    </source>
</evidence>
<comment type="function">
    <text evidence="1">TFIIF is a general transcription initiation factor that binds to RNA polymerase II and helps to recruit it to the initiation complex in collaboration with TFIIB. It promotes transcription elongation.</text>
</comment>
<accession>A0A9J6CH51</accession>
<dbReference type="PANTHER" id="PTHR13011">
    <property type="entry name" value="TFIIF-ALPHA"/>
    <property type="match status" value="1"/>
</dbReference>
<dbReference type="InterPro" id="IPR036390">
    <property type="entry name" value="WH_DNA-bd_sf"/>
</dbReference>
<comment type="similarity">
    <text evidence="1">Belongs to the TFIIF alpha subunit family.</text>
</comment>
<protein>
    <recommendedName>
        <fullName evidence="1">Transcription initiation factor IIF subunit alpha</fullName>
    </recommendedName>
</protein>
<dbReference type="OrthoDB" id="7412264at2759"/>
<feature type="compositionally biased region" description="Low complexity" evidence="2">
    <location>
        <begin position="174"/>
        <end position="183"/>
    </location>
</feature>
<dbReference type="Pfam" id="PF05793">
    <property type="entry name" value="TFIIF_alpha"/>
    <property type="match status" value="1"/>
</dbReference>
<evidence type="ECO:0000313" key="4">
    <source>
        <dbReference type="Proteomes" id="UP001107558"/>
    </source>
</evidence>
<comment type="subcellular location">
    <subcellularLocation>
        <location evidence="1">Nucleus</location>
    </subcellularLocation>
</comment>
<gene>
    <name evidence="3" type="ORF">PVAND_010814</name>
</gene>
<feature type="compositionally biased region" description="Acidic residues" evidence="2">
    <location>
        <begin position="57"/>
        <end position="75"/>
    </location>
</feature>
<keyword evidence="1" id="KW-0539">Nucleus</keyword>
<dbReference type="InterPro" id="IPR036388">
    <property type="entry name" value="WH-like_DNA-bd_sf"/>
</dbReference>
<dbReference type="AlphaFoldDB" id="A0A9J6CH51"/>
<keyword evidence="1" id="KW-0805">Transcription regulation</keyword>
<dbReference type="PANTHER" id="PTHR13011:SF0">
    <property type="entry name" value="GENERAL TRANSCRIPTION FACTOR IIF SUBUNIT 1"/>
    <property type="match status" value="1"/>
</dbReference>
<dbReference type="GO" id="GO:0003677">
    <property type="term" value="F:DNA binding"/>
    <property type="evidence" value="ECO:0007669"/>
    <property type="project" value="UniProtKB-KW"/>
</dbReference>
<dbReference type="GO" id="GO:0016251">
    <property type="term" value="F:RNA polymerase II general transcription initiation factor activity"/>
    <property type="evidence" value="ECO:0007669"/>
    <property type="project" value="TreeGrafter"/>
</dbReference>
<evidence type="ECO:0000256" key="2">
    <source>
        <dbReference type="SAM" id="MobiDB-lite"/>
    </source>
</evidence>
<dbReference type="Proteomes" id="UP001107558">
    <property type="component" value="Chromosome 1"/>
</dbReference>
<feature type="region of interest" description="Disordered" evidence="2">
    <location>
        <begin position="42"/>
        <end position="213"/>
    </location>
</feature>
<dbReference type="SUPFAM" id="SSF46785">
    <property type="entry name" value="Winged helix' DNA-binding domain"/>
    <property type="match status" value="1"/>
</dbReference>
<dbReference type="GO" id="GO:0005674">
    <property type="term" value="C:transcription factor TFIIF complex"/>
    <property type="evidence" value="ECO:0007669"/>
    <property type="project" value="TreeGrafter"/>
</dbReference>
<dbReference type="InterPro" id="IPR008851">
    <property type="entry name" value="TFIIF-alpha"/>
</dbReference>
<sequence>MMNFWADAAISYYIWALSLHKMFKRHVIIESEPEIEKINKELKSVAEEPALQKLLTSDEESDEEKSDQKDEESDEEKNKKAKDAPKENDGAKSALSKEKKKEDKKSKMQKFHDAINQKPGTGNASDFSSDSEDESATENSKQKKKNKKQDKNMQNSRSGTLSDNGIKRKVPEISNSSDNSNSSPQSTPAKKMKIESMAPATSSFSNYSSSKDNFGNTEDAVRRYLVRKPMTTTELLKKLIQSKRTGVSRDELVDMMTQILKKINPSKQMIQGKMYLMYRKLVIILIITASLASGQLNLKPFTISTQPSLLQSNSIADGTEPCSCAVFMSGQFKKGSTDQPKGYPALTQETESIFPCTPTGTKMCINKCLETIVKHLPNSPAIVCGTIDRDCHRERAYLFVKNCDANTWINSNLSAGREYCCKSGSPVSCLERLTT</sequence>
<comment type="caution">
    <text evidence="3">The sequence shown here is derived from an EMBL/GenBank/DDBJ whole genome shotgun (WGS) entry which is preliminary data.</text>
</comment>
<feature type="compositionally biased region" description="Basic and acidic residues" evidence="2">
    <location>
        <begin position="76"/>
        <end position="115"/>
    </location>
</feature>
<dbReference type="GO" id="GO:0006367">
    <property type="term" value="P:transcription initiation at RNA polymerase II promoter"/>
    <property type="evidence" value="ECO:0007669"/>
    <property type="project" value="InterPro"/>
</dbReference>
<dbReference type="Gene3D" id="1.10.10.10">
    <property type="entry name" value="Winged helix-like DNA-binding domain superfamily/Winged helix DNA-binding domain"/>
    <property type="match status" value="1"/>
</dbReference>
<name>A0A9J6CH51_POLVA</name>